<dbReference type="CDD" id="cd00085">
    <property type="entry name" value="HNHc"/>
    <property type="match status" value="1"/>
</dbReference>
<evidence type="ECO:0000256" key="5">
    <source>
        <dbReference type="SAM" id="MobiDB-lite"/>
    </source>
</evidence>
<proteinExistence type="inferred from homology"/>
<feature type="region of interest" description="Disordered" evidence="5">
    <location>
        <begin position="86"/>
        <end position="117"/>
    </location>
</feature>
<dbReference type="AlphaFoldDB" id="A0A1G7C9E3"/>
<dbReference type="InterPro" id="IPR002711">
    <property type="entry name" value="HNH"/>
</dbReference>
<name>A0A1G7C9E3_9BACT</name>
<keyword evidence="2" id="KW-0378">Hydrolase</keyword>
<dbReference type="PANTHER" id="PTHR41286">
    <property type="entry name" value="HNH NUCLEASE YAJD-RELATED"/>
    <property type="match status" value="1"/>
</dbReference>
<evidence type="ECO:0000256" key="4">
    <source>
        <dbReference type="ARBA" id="ARBA00040194"/>
    </source>
</evidence>
<dbReference type="EMBL" id="FNAQ01000009">
    <property type="protein sequence ID" value="SDE36002.1"/>
    <property type="molecule type" value="Genomic_DNA"/>
</dbReference>
<keyword evidence="8" id="KW-1185">Reference proteome</keyword>
<dbReference type="SMART" id="SM00507">
    <property type="entry name" value="HNHc"/>
    <property type="match status" value="1"/>
</dbReference>
<dbReference type="STRING" id="57664.SAMN05661003_1094"/>
<feature type="domain" description="HNH nuclease" evidence="6">
    <location>
        <begin position="22"/>
        <end position="77"/>
    </location>
</feature>
<accession>A0A1G7C9E3</accession>
<dbReference type="GO" id="GO:0005829">
    <property type="term" value="C:cytosol"/>
    <property type="evidence" value="ECO:0007669"/>
    <property type="project" value="TreeGrafter"/>
</dbReference>
<dbReference type="RefSeq" id="WP_143012115.1">
    <property type="nucleotide sequence ID" value="NZ_CALFZY010000008.1"/>
</dbReference>
<evidence type="ECO:0000259" key="6">
    <source>
        <dbReference type="SMART" id="SM00507"/>
    </source>
</evidence>
<dbReference type="InterPro" id="IPR003615">
    <property type="entry name" value="HNH_nuc"/>
</dbReference>
<dbReference type="Proteomes" id="UP000243205">
    <property type="component" value="Unassembled WGS sequence"/>
</dbReference>
<dbReference type="OrthoDB" id="9796565at2"/>
<keyword evidence="7" id="KW-0255">Endonuclease</keyword>
<dbReference type="Pfam" id="PF01844">
    <property type="entry name" value="HNH"/>
    <property type="match status" value="1"/>
</dbReference>
<evidence type="ECO:0000256" key="2">
    <source>
        <dbReference type="ARBA" id="ARBA00022801"/>
    </source>
</evidence>
<dbReference type="GO" id="GO:0008270">
    <property type="term" value="F:zinc ion binding"/>
    <property type="evidence" value="ECO:0007669"/>
    <property type="project" value="InterPro"/>
</dbReference>
<dbReference type="GO" id="GO:0016787">
    <property type="term" value="F:hydrolase activity"/>
    <property type="evidence" value="ECO:0007669"/>
    <property type="project" value="UniProtKB-KW"/>
</dbReference>
<sequence length="117" mass="13580">MRPTDEILAEARRDALKRQDGYREQALKLFPHVCGRCCREFEGKKLRELTVHHRDHNHDNNPPDGSNWELLCIYCHEQEHVRAIEQQREASGPTAISKPTLNHSPFAALAERFKPQS</sequence>
<dbReference type="NCBIfam" id="NF008448">
    <property type="entry name" value="PRK11295.1"/>
    <property type="match status" value="1"/>
</dbReference>
<dbReference type="GO" id="GO:0003676">
    <property type="term" value="F:nucleic acid binding"/>
    <property type="evidence" value="ECO:0007669"/>
    <property type="project" value="InterPro"/>
</dbReference>
<reference evidence="8" key="1">
    <citation type="submission" date="2016-10" db="EMBL/GenBank/DDBJ databases">
        <authorList>
            <person name="Varghese N."/>
            <person name="Submissions S."/>
        </authorList>
    </citation>
    <scope>NUCLEOTIDE SEQUENCE [LARGE SCALE GENOMIC DNA]</scope>
    <source>
        <strain evidence="8">DSM 8987</strain>
    </source>
</reference>
<evidence type="ECO:0000256" key="3">
    <source>
        <dbReference type="ARBA" id="ARBA00038412"/>
    </source>
</evidence>
<gene>
    <name evidence="7" type="ORF">SAMN05661003_1094</name>
</gene>
<protein>
    <recommendedName>
        <fullName evidence="4">Putative HNH nuclease YajD</fullName>
    </recommendedName>
</protein>
<dbReference type="PANTHER" id="PTHR41286:SF1">
    <property type="entry name" value="HNH NUCLEASE YAJD-RELATED"/>
    <property type="match status" value="1"/>
</dbReference>
<comment type="similarity">
    <text evidence="3">Belongs to the HNH nuclease family.</text>
</comment>
<dbReference type="GO" id="GO:0004519">
    <property type="term" value="F:endonuclease activity"/>
    <property type="evidence" value="ECO:0007669"/>
    <property type="project" value="UniProtKB-KW"/>
</dbReference>
<organism evidence="7 8">
    <name type="scientific">Desulfuromonas thiophila</name>
    <dbReference type="NCBI Taxonomy" id="57664"/>
    <lineage>
        <taxon>Bacteria</taxon>
        <taxon>Pseudomonadati</taxon>
        <taxon>Thermodesulfobacteriota</taxon>
        <taxon>Desulfuromonadia</taxon>
        <taxon>Desulfuromonadales</taxon>
        <taxon>Desulfuromonadaceae</taxon>
        <taxon>Desulfuromonas</taxon>
    </lineage>
</organism>
<evidence type="ECO:0000313" key="8">
    <source>
        <dbReference type="Proteomes" id="UP000243205"/>
    </source>
</evidence>
<evidence type="ECO:0000256" key="1">
    <source>
        <dbReference type="ARBA" id="ARBA00022722"/>
    </source>
</evidence>
<evidence type="ECO:0000313" key="7">
    <source>
        <dbReference type="EMBL" id="SDE36002.1"/>
    </source>
</evidence>
<keyword evidence="1" id="KW-0540">Nuclease</keyword>